<name>A0A846MWC3_9PROT</name>
<dbReference type="PANTHER" id="PTHR43031:SF1">
    <property type="entry name" value="PYRIDINE NUCLEOTIDE-DISULPHIDE OXIDOREDUCTASE"/>
    <property type="match status" value="1"/>
</dbReference>
<keyword evidence="1" id="KW-0732">Signal</keyword>
<evidence type="ECO:0000256" key="1">
    <source>
        <dbReference type="SAM" id="SignalP"/>
    </source>
</evidence>
<dbReference type="RefSeq" id="WP_167081536.1">
    <property type="nucleotide sequence ID" value="NZ_BAAADC010000001.1"/>
</dbReference>
<dbReference type="Proteomes" id="UP000570514">
    <property type="component" value="Unassembled WGS sequence"/>
</dbReference>
<dbReference type="Gene3D" id="3.40.250.10">
    <property type="entry name" value="Rhodanese-like domain"/>
    <property type="match status" value="1"/>
</dbReference>
<keyword evidence="4" id="KW-1185">Reference proteome</keyword>
<evidence type="ECO:0000313" key="3">
    <source>
        <dbReference type="EMBL" id="NIK87696.1"/>
    </source>
</evidence>
<dbReference type="PANTHER" id="PTHR43031">
    <property type="entry name" value="FAD-DEPENDENT OXIDOREDUCTASE"/>
    <property type="match status" value="1"/>
</dbReference>
<dbReference type="InterPro" id="IPR036873">
    <property type="entry name" value="Rhodanese-like_dom_sf"/>
</dbReference>
<dbReference type="InterPro" id="IPR001763">
    <property type="entry name" value="Rhodanese-like_dom"/>
</dbReference>
<dbReference type="GO" id="GO:0016740">
    <property type="term" value="F:transferase activity"/>
    <property type="evidence" value="ECO:0007669"/>
    <property type="project" value="UniProtKB-KW"/>
</dbReference>
<evidence type="ECO:0000313" key="4">
    <source>
        <dbReference type="Proteomes" id="UP000570514"/>
    </source>
</evidence>
<feature type="domain" description="Rhodanese" evidence="2">
    <location>
        <begin position="48"/>
        <end position="131"/>
    </location>
</feature>
<organism evidence="3 4">
    <name type="scientific">Rhizomicrobium palustre</name>
    <dbReference type="NCBI Taxonomy" id="189966"/>
    <lineage>
        <taxon>Bacteria</taxon>
        <taxon>Pseudomonadati</taxon>
        <taxon>Pseudomonadota</taxon>
        <taxon>Alphaproteobacteria</taxon>
        <taxon>Micropepsales</taxon>
        <taxon>Micropepsaceae</taxon>
        <taxon>Rhizomicrobium</taxon>
    </lineage>
</organism>
<dbReference type="EMBL" id="JAASRM010000001">
    <property type="protein sequence ID" value="NIK87696.1"/>
    <property type="molecule type" value="Genomic_DNA"/>
</dbReference>
<evidence type="ECO:0000259" key="2">
    <source>
        <dbReference type="PROSITE" id="PS50206"/>
    </source>
</evidence>
<sequence>MAFPLGAAFAVFMAAGTPSAANAATPDMQQVQNVPVIAPAAVKAMLAGRERVLVVDVREANEFAAGHIAGATLMPLSTLANDYSKLPKDVALVVYCRSGHRSAKAVAFLQAHGYGKAVSMDGGYIAWSQLP</sequence>
<protein>
    <submittedName>
        <fullName evidence="3">Rhodanese-related sulfurtransferase</fullName>
    </submittedName>
</protein>
<dbReference type="SUPFAM" id="SSF52821">
    <property type="entry name" value="Rhodanese/Cell cycle control phosphatase"/>
    <property type="match status" value="1"/>
</dbReference>
<feature type="signal peptide" evidence="1">
    <location>
        <begin position="1"/>
        <end position="23"/>
    </location>
</feature>
<dbReference type="AlphaFoldDB" id="A0A846MWC3"/>
<reference evidence="3 4" key="1">
    <citation type="submission" date="2020-03" db="EMBL/GenBank/DDBJ databases">
        <title>Genomic Encyclopedia of Type Strains, Phase IV (KMG-IV): sequencing the most valuable type-strain genomes for metagenomic binning, comparative biology and taxonomic classification.</title>
        <authorList>
            <person name="Goeker M."/>
        </authorList>
    </citation>
    <scope>NUCLEOTIDE SEQUENCE [LARGE SCALE GENOMIC DNA]</scope>
    <source>
        <strain evidence="3 4">DSM 19867</strain>
    </source>
</reference>
<dbReference type="SMART" id="SM00450">
    <property type="entry name" value="RHOD"/>
    <property type="match status" value="1"/>
</dbReference>
<dbReference type="Pfam" id="PF00581">
    <property type="entry name" value="Rhodanese"/>
    <property type="match status" value="1"/>
</dbReference>
<dbReference type="CDD" id="cd00158">
    <property type="entry name" value="RHOD"/>
    <property type="match status" value="1"/>
</dbReference>
<feature type="chain" id="PRO_5033010903" evidence="1">
    <location>
        <begin position="24"/>
        <end position="131"/>
    </location>
</feature>
<keyword evidence="3" id="KW-0808">Transferase</keyword>
<gene>
    <name evidence="3" type="ORF">FHS83_001014</name>
</gene>
<proteinExistence type="predicted"/>
<comment type="caution">
    <text evidence="3">The sequence shown here is derived from an EMBL/GenBank/DDBJ whole genome shotgun (WGS) entry which is preliminary data.</text>
</comment>
<accession>A0A846MWC3</accession>
<dbReference type="PROSITE" id="PS50206">
    <property type="entry name" value="RHODANESE_3"/>
    <property type="match status" value="1"/>
</dbReference>
<dbReference type="InterPro" id="IPR050229">
    <property type="entry name" value="GlpE_sulfurtransferase"/>
</dbReference>